<sequence>MGLTAVPPVEAFANGTPMEEVFEALYRDGAVRIKGLLSQAAIDEINAEIKPYFDADFNSGLDVFAKETKTVCGLAGKSPAAVRAILQHPMVKAAVDDVLTIKTDSWWGDSRNSCTSPPLLSSFFTVRVGPGSARQGLHRDDQDHHATHTHGDPRETTKLGCIVATSKTTRANGATEIVPGSHVWDDERKPTPEECTYGEMDPGDCLFVMGNCYHAAGGNTTVDERRSVIVALFCKGVYRAEENQFLAVSKEQVAKYDYDVQDLLGWKASAPFCGWTDFRNPYDLIRKDNLAQRDLF</sequence>
<evidence type="ECO:0000313" key="3">
    <source>
        <dbReference type="Proteomes" id="UP000019473"/>
    </source>
</evidence>
<keyword evidence="3" id="KW-1185">Reference proteome</keyword>
<dbReference type="Proteomes" id="UP000019473">
    <property type="component" value="Unassembled WGS sequence"/>
</dbReference>
<dbReference type="eggNOG" id="ENOG502RUKM">
    <property type="taxonomic scope" value="Eukaryota"/>
</dbReference>
<dbReference type="InterPro" id="IPR008775">
    <property type="entry name" value="Phytyl_CoA_dOase-like"/>
</dbReference>
<dbReference type="PANTHER" id="PTHR37563">
    <property type="entry name" value="PHYTANOYL-COA DIOXYGENASE FAMILY PROTEIN (AFU_ORTHOLOGUE AFUA_2G03330)"/>
    <property type="match status" value="1"/>
</dbReference>
<feature type="region of interest" description="Disordered" evidence="1">
    <location>
        <begin position="131"/>
        <end position="156"/>
    </location>
</feature>
<evidence type="ECO:0000256" key="1">
    <source>
        <dbReference type="SAM" id="MobiDB-lite"/>
    </source>
</evidence>
<dbReference type="OrthoDB" id="445007at2759"/>
<dbReference type="PANTHER" id="PTHR37563:SF2">
    <property type="entry name" value="PHYTANOYL-COA DIOXYGENASE FAMILY PROTEIN (AFU_ORTHOLOGUE AFUA_2G03330)"/>
    <property type="match status" value="1"/>
</dbReference>
<dbReference type="HOGENOM" id="CLU_047725_0_1_1"/>
<dbReference type="GeneID" id="19182310"/>
<dbReference type="RefSeq" id="XP_007759925.1">
    <property type="nucleotide sequence ID" value="XM_007761735.1"/>
</dbReference>
<dbReference type="EMBL" id="AMGW01000005">
    <property type="protein sequence ID" value="EXJ57391.1"/>
    <property type="molecule type" value="Genomic_DNA"/>
</dbReference>
<name>W9VYR9_9EURO</name>
<dbReference type="InterPro" id="IPR051961">
    <property type="entry name" value="Fungal_Metabolite_Diox"/>
</dbReference>
<evidence type="ECO:0000313" key="2">
    <source>
        <dbReference type="EMBL" id="EXJ57391.1"/>
    </source>
</evidence>
<organism evidence="2 3">
    <name type="scientific">Cladophialophora yegresii CBS 114405</name>
    <dbReference type="NCBI Taxonomy" id="1182544"/>
    <lineage>
        <taxon>Eukaryota</taxon>
        <taxon>Fungi</taxon>
        <taxon>Dikarya</taxon>
        <taxon>Ascomycota</taxon>
        <taxon>Pezizomycotina</taxon>
        <taxon>Eurotiomycetes</taxon>
        <taxon>Chaetothyriomycetidae</taxon>
        <taxon>Chaetothyriales</taxon>
        <taxon>Herpotrichiellaceae</taxon>
        <taxon>Cladophialophora</taxon>
    </lineage>
</organism>
<dbReference type="VEuPathDB" id="FungiDB:A1O7_07738"/>
<dbReference type="AlphaFoldDB" id="W9VYR9"/>
<comment type="caution">
    <text evidence="2">The sequence shown here is derived from an EMBL/GenBank/DDBJ whole genome shotgun (WGS) entry which is preliminary data.</text>
</comment>
<proteinExistence type="predicted"/>
<reference evidence="2 3" key="1">
    <citation type="submission" date="2013-03" db="EMBL/GenBank/DDBJ databases">
        <title>The Genome Sequence of Cladophialophora yegresii CBS 114405.</title>
        <authorList>
            <consortium name="The Broad Institute Genomics Platform"/>
            <person name="Cuomo C."/>
            <person name="de Hoog S."/>
            <person name="Gorbushina A."/>
            <person name="Walker B."/>
            <person name="Young S.K."/>
            <person name="Zeng Q."/>
            <person name="Gargeya S."/>
            <person name="Fitzgerald M."/>
            <person name="Haas B."/>
            <person name="Abouelleil A."/>
            <person name="Allen A.W."/>
            <person name="Alvarado L."/>
            <person name="Arachchi H.M."/>
            <person name="Berlin A.M."/>
            <person name="Chapman S.B."/>
            <person name="Gainer-Dewar J."/>
            <person name="Goldberg J."/>
            <person name="Griggs A."/>
            <person name="Gujja S."/>
            <person name="Hansen M."/>
            <person name="Howarth C."/>
            <person name="Imamovic A."/>
            <person name="Ireland A."/>
            <person name="Larimer J."/>
            <person name="McCowan C."/>
            <person name="Murphy C."/>
            <person name="Pearson M."/>
            <person name="Poon T.W."/>
            <person name="Priest M."/>
            <person name="Roberts A."/>
            <person name="Saif S."/>
            <person name="Shea T."/>
            <person name="Sisk P."/>
            <person name="Sykes S."/>
            <person name="Wortman J."/>
            <person name="Nusbaum C."/>
            <person name="Birren B."/>
        </authorList>
    </citation>
    <scope>NUCLEOTIDE SEQUENCE [LARGE SCALE GENOMIC DNA]</scope>
    <source>
        <strain evidence="2 3">CBS 114405</strain>
    </source>
</reference>
<dbReference type="Pfam" id="PF05721">
    <property type="entry name" value="PhyH"/>
    <property type="match status" value="1"/>
</dbReference>
<protein>
    <recommendedName>
        <fullName evidence="4">Phytanoyl-CoA dioxygenase</fullName>
    </recommendedName>
</protein>
<accession>W9VYR9</accession>
<evidence type="ECO:0008006" key="4">
    <source>
        <dbReference type="Google" id="ProtNLM"/>
    </source>
</evidence>
<dbReference type="SUPFAM" id="SSF51197">
    <property type="entry name" value="Clavaminate synthase-like"/>
    <property type="match status" value="1"/>
</dbReference>
<gene>
    <name evidence="2" type="ORF">A1O7_07738</name>
</gene>
<dbReference type="STRING" id="1182544.W9VYR9"/>
<dbReference type="Gene3D" id="2.60.120.620">
    <property type="entry name" value="q2cbj1_9rhob like domain"/>
    <property type="match status" value="1"/>
</dbReference>
<feature type="compositionally biased region" description="Basic and acidic residues" evidence="1">
    <location>
        <begin position="137"/>
        <end position="156"/>
    </location>
</feature>